<protein>
    <submittedName>
        <fullName evidence="1">Uncharacterized protein</fullName>
    </submittedName>
</protein>
<reference evidence="1 2" key="1">
    <citation type="submission" date="2020-08" db="EMBL/GenBank/DDBJ databases">
        <title>Genomic Encyclopedia of Type Strains, Phase IV (KMG-IV): sequencing the most valuable type-strain genomes for metagenomic binning, comparative biology and taxonomic classification.</title>
        <authorList>
            <person name="Goeker M."/>
        </authorList>
    </citation>
    <scope>NUCLEOTIDE SEQUENCE [LARGE SCALE GENOMIC DNA]</scope>
    <source>
        <strain evidence="1 2">DSM 26963</strain>
    </source>
</reference>
<comment type="caution">
    <text evidence="1">The sequence shown here is derived from an EMBL/GenBank/DDBJ whole genome shotgun (WGS) entry which is preliminary data.</text>
</comment>
<evidence type="ECO:0000313" key="1">
    <source>
        <dbReference type="EMBL" id="MBB5184713.1"/>
    </source>
</evidence>
<dbReference type="RefSeq" id="WP_183374925.1">
    <property type="nucleotide sequence ID" value="NZ_JACHHD010000006.1"/>
</dbReference>
<accession>A0A7W8D2G7</accession>
<organism evidence="1 2">
    <name type="scientific">Faecalicoccus acidiformans</name>
    <dbReference type="NCBI Taxonomy" id="915173"/>
    <lineage>
        <taxon>Bacteria</taxon>
        <taxon>Bacillati</taxon>
        <taxon>Bacillota</taxon>
        <taxon>Erysipelotrichia</taxon>
        <taxon>Erysipelotrichales</taxon>
        <taxon>Erysipelotrichaceae</taxon>
        <taxon>Faecalicoccus</taxon>
    </lineage>
</organism>
<sequence>MSQKQYPVLYATKTKGTFFKHCSINPTLYFEMIKDEERAKTDADYNLYMDAMVDECYDALIHKFITSQPLKVTNDKIPFLIFKSNVDMRVVKMFCQAILDEVYESTGTDHQAKYMELKTMFMQMDKDPSPFKAGKVGEKLTQSSIFQDQLQILEGSHKKIDSGIITPFKEYILLKQENTQNKSDSNEDIVEW</sequence>
<proteinExistence type="predicted"/>
<gene>
    <name evidence="1" type="ORF">HNQ43_000756</name>
</gene>
<evidence type="ECO:0000313" key="2">
    <source>
        <dbReference type="Proteomes" id="UP000521313"/>
    </source>
</evidence>
<dbReference type="AlphaFoldDB" id="A0A7W8D2G7"/>
<name>A0A7W8D2G7_9FIRM</name>
<dbReference type="EMBL" id="JACHHD010000006">
    <property type="protein sequence ID" value="MBB5184713.1"/>
    <property type="molecule type" value="Genomic_DNA"/>
</dbReference>
<dbReference type="Proteomes" id="UP000521313">
    <property type="component" value="Unassembled WGS sequence"/>
</dbReference>